<proteinExistence type="predicted"/>
<organism evidence="2">
    <name type="scientific">marine sediment metagenome</name>
    <dbReference type="NCBI Taxonomy" id="412755"/>
    <lineage>
        <taxon>unclassified sequences</taxon>
        <taxon>metagenomes</taxon>
        <taxon>ecological metagenomes</taxon>
    </lineage>
</organism>
<gene>
    <name evidence="2" type="ORF">S06H3_52054</name>
</gene>
<sequence length="36" mass="3959">YQSRNSRMGFLASGSDEQEIKLKDPNLQLGYTPAGS</sequence>
<dbReference type="EMBL" id="BARV01033073">
    <property type="protein sequence ID" value="GAI41237.1"/>
    <property type="molecule type" value="Genomic_DNA"/>
</dbReference>
<accession>X1NB31</accession>
<feature type="non-terminal residue" evidence="2">
    <location>
        <position position="1"/>
    </location>
</feature>
<evidence type="ECO:0000256" key="1">
    <source>
        <dbReference type="SAM" id="MobiDB-lite"/>
    </source>
</evidence>
<evidence type="ECO:0000313" key="2">
    <source>
        <dbReference type="EMBL" id="GAI41237.1"/>
    </source>
</evidence>
<comment type="caution">
    <text evidence="2">The sequence shown here is derived from an EMBL/GenBank/DDBJ whole genome shotgun (WGS) entry which is preliminary data.</text>
</comment>
<feature type="region of interest" description="Disordered" evidence="1">
    <location>
        <begin position="1"/>
        <end position="36"/>
    </location>
</feature>
<reference evidence="2" key="1">
    <citation type="journal article" date="2014" name="Front. Microbiol.">
        <title>High frequency of phylogenetically diverse reductive dehalogenase-homologous genes in deep subseafloor sedimentary metagenomes.</title>
        <authorList>
            <person name="Kawai M."/>
            <person name="Futagami T."/>
            <person name="Toyoda A."/>
            <person name="Takaki Y."/>
            <person name="Nishi S."/>
            <person name="Hori S."/>
            <person name="Arai W."/>
            <person name="Tsubouchi T."/>
            <person name="Morono Y."/>
            <person name="Uchiyama I."/>
            <person name="Ito T."/>
            <person name="Fujiyama A."/>
            <person name="Inagaki F."/>
            <person name="Takami H."/>
        </authorList>
    </citation>
    <scope>NUCLEOTIDE SEQUENCE</scope>
    <source>
        <strain evidence="2">Expedition CK06-06</strain>
    </source>
</reference>
<dbReference type="AlphaFoldDB" id="X1NB31"/>
<name>X1NB31_9ZZZZ</name>
<protein>
    <submittedName>
        <fullName evidence="2">Uncharacterized protein</fullName>
    </submittedName>
</protein>